<comment type="similarity">
    <text evidence="1">Belongs to the LysR transcriptional regulatory family.</text>
</comment>
<protein>
    <submittedName>
        <fullName evidence="6">LysR family transcriptional regulator</fullName>
    </submittedName>
</protein>
<dbReference type="GO" id="GO:0003700">
    <property type="term" value="F:DNA-binding transcription factor activity"/>
    <property type="evidence" value="ECO:0007669"/>
    <property type="project" value="InterPro"/>
</dbReference>
<evidence type="ECO:0000259" key="5">
    <source>
        <dbReference type="PROSITE" id="PS50931"/>
    </source>
</evidence>
<dbReference type="InterPro" id="IPR036390">
    <property type="entry name" value="WH_DNA-bd_sf"/>
</dbReference>
<dbReference type="PANTHER" id="PTHR30118">
    <property type="entry name" value="HTH-TYPE TRANSCRIPTIONAL REGULATOR LEUO-RELATED"/>
    <property type="match status" value="1"/>
</dbReference>
<name>A0A124JU33_9SPHN</name>
<keyword evidence="4" id="KW-0804">Transcription</keyword>
<dbReference type="InterPro" id="IPR005119">
    <property type="entry name" value="LysR_subst-bd"/>
</dbReference>
<comment type="caution">
    <text evidence="6">The sequence shown here is derived from an EMBL/GenBank/DDBJ whole genome shotgun (WGS) entry which is preliminary data.</text>
</comment>
<dbReference type="STRING" id="1117702.AQZ52_13360"/>
<organism evidence="6 7">
    <name type="scientific">Novosphingobium fuchskuhlense</name>
    <dbReference type="NCBI Taxonomy" id="1117702"/>
    <lineage>
        <taxon>Bacteria</taxon>
        <taxon>Pseudomonadati</taxon>
        <taxon>Pseudomonadota</taxon>
        <taxon>Alphaproteobacteria</taxon>
        <taxon>Sphingomonadales</taxon>
        <taxon>Sphingomonadaceae</taxon>
        <taxon>Novosphingobium</taxon>
    </lineage>
</organism>
<dbReference type="PANTHER" id="PTHR30118:SF6">
    <property type="entry name" value="HTH-TYPE TRANSCRIPTIONAL REGULATOR LEUO"/>
    <property type="match status" value="1"/>
</dbReference>
<dbReference type="InterPro" id="IPR050389">
    <property type="entry name" value="LysR-type_TF"/>
</dbReference>
<dbReference type="SUPFAM" id="SSF53850">
    <property type="entry name" value="Periplasmic binding protein-like II"/>
    <property type="match status" value="1"/>
</dbReference>
<dbReference type="OrthoDB" id="8339333at2"/>
<dbReference type="Pfam" id="PF00126">
    <property type="entry name" value="HTH_1"/>
    <property type="match status" value="1"/>
</dbReference>
<keyword evidence="3" id="KW-0238">DNA-binding</keyword>
<dbReference type="Gene3D" id="1.10.10.10">
    <property type="entry name" value="Winged helix-like DNA-binding domain superfamily/Winged helix DNA-binding domain"/>
    <property type="match status" value="1"/>
</dbReference>
<dbReference type="PROSITE" id="PS50931">
    <property type="entry name" value="HTH_LYSR"/>
    <property type="match status" value="1"/>
</dbReference>
<evidence type="ECO:0000313" key="6">
    <source>
        <dbReference type="EMBL" id="KUR70817.1"/>
    </source>
</evidence>
<accession>A0A124JU33</accession>
<dbReference type="InterPro" id="IPR000847">
    <property type="entry name" value="LysR_HTH_N"/>
</dbReference>
<dbReference type="SUPFAM" id="SSF46785">
    <property type="entry name" value="Winged helix' DNA-binding domain"/>
    <property type="match status" value="1"/>
</dbReference>
<dbReference type="EMBL" id="LLZS01000008">
    <property type="protein sequence ID" value="KUR70817.1"/>
    <property type="molecule type" value="Genomic_DNA"/>
</dbReference>
<keyword evidence="2" id="KW-0805">Transcription regulation</keyword>
<dbReference type="RefSeq" id="WP_067911622.1">
    <property type="nucleotide sequence ID" value="NZ_KQ954245.1"/>
</dbReference>
<dbReference type="Proteomes" id="UP000058012">
    <property type="component" value="Unassembled WGS sequence"/>
</dbReference>
<feature type="domain" description="HTH lysR-type" evidence="5">
    <location>
        <begin position="6"/>
        <end position="63"/>
    </location>
</feature>
<dbReference type="Pfam" id="PF03466">
    <property type="entry name" value="LysR_substrate"/>
    <property type="match status" value="1"/>
</dbReference>
<dbReference type="PRINTS" id="PR00039">
    <property type="entry name" value="HTHLYSR"/>
</dbReference>
<proteinExistence type="inferred from homology"/>
<sequence>MRFKGLDLNLLVAFDALMTTRSVSRSAERLNLSQPAMSAALARLREYFGDELLQLQGKRMHPTPFADELMPQVRESLLGLEVMLSRSPHFDPATSQRSFKVVTSDYVFASLIVPLVAQLAEDAPGIRVDCGLPQPGTVQELEEGKIDITITPEYVIGGNHLSYVLYHEPQVVVGWSGNPAIASGTITEEAFFAAGHVAVVLGGGQTLSYADRTLELMGRSRTIEATVAIFTAVPWLIEGTHRLSVMHSRLAEQLSGRFAITSAPVPFEIPAMKQMLSYHPGRKDDAGLTWLRERIEAIARRGELVNL</sequence>
<dbReference type="InterPro" id="IPR036388">
    <property type="entry name" value="WH-like_DNA-bd_sf"/>
</dbReference>
<dbReference type="GO" id="GO:0003677">
    <property type="term" value="F:DNA binding"/>
    <property type="evidence" value="ECO:0007669"/>
    <property type="project" value="UniProtKB-KW"/>
</dbReference>
<reference evidence="6 7" key="1">
    <citation type="submission" date="2015-10" db="EMBL/GenBank/DDBJ databases">
        <title>Draft genome sequence of Novosphingobium fuchskuhlense DSM 25065 isolated from a surface water sample of the southwest basin of Lake Grosse Fuchskuhle.</title>
        <authorList>
            <person name="Ruckert C."/>
            <person name="Winkler A."/>
            <person name="Glaeser J."/>
            <person name="Grossart H.-P."/>
            <person name="Kalinowski J."/>
            <person name="Glaeser S."/>
        </authorList>
    </citation>
    <scope>NUCLEOTIDE SEQUENCE [LARGE SCALE GENOMIC DNA]</scope>
    <source>
        <strain evidence="6 7">FNE08-7</strain>
    </source>
</reference>
<evidence type="ECO:0000256" key="2">
    <source>
        <dbReference type="ARBA" id="ARBA00023015"/>
    </source>
</evidence>
<evidence type="ECO:0000256" key="1">
    <source>
        <dbReference type="ARBA" id="ARBA00009437"/>
    </source>
</evidence>
<evidence type="ECO:0000313" key="7">
    <source>
        <dbReference type="Proteomes" id="UP000058012"/>
    </source>
</evidence>
<evidence type="ECO:0000256" key="3">
    <source>
        <dbReference type="ARBA" id="ARBA00023125"/>
    </source>
</evidence>
<dbReference type="AlphaFoldDB" id="A0A124JU33"/>
<keyword evidence="7" id="KW-1185">Reference proteome</keyword>
<gene>
    <name evidence="6" type="ORF">AQZ52_13360</name>
</gene>
<dbReference type="Gene3D" id="3.40.190.10">
    <property type="entry name" value="Periplasmic binding protein-like II"/>
    <property type="match status" value="2"/>
</dbReference>
<evidence type="ECO:0000256" key="4">
    <source>
        <dbReference type="ARBA" id="ARBA00023163"/>
    </source>
</evidence>